<gene>
    <name evidence="2" type="ORF">ACE1CA_11010</name>
</gene>
<organism evidence="2 3">
    <name type="scientific">Floridaenema evergladense BLCC-F167</name>
    <dbReference type="NCBI Taxonomy" id="3153639"/>
    <lineage>
        <taxon>Bacteria</taxon>
        <taxon>Bacillati</taxon>
        <taxon>Cyanobacteriota</taxon>
        <taxon>Cyanophyceae</taxon>
        <taxon>Oscillatoriophycideae</taxon>
        <taxon>Aerosakkonematales</taxon>
        <taxon>Aerosakkonemataceae</taxon>
        <taxon>Floridanema</taxon>
        <taxon>Floridanema evergladense</taxon>
    </lineage>
</organism>
<evidence type="ECO:0000313" key="3">
    <source>
        <dbReference type="Proteomes" id="UP001576780"/>
    </source>
</evidence>
<keyword evidence="3" id="KW-1185">Reference proteome</keyword>
<name>A0ABV4WJW4_9CYAN</name>
<dbReference type="RefSeq" id="WP_413277481.1">
    <property type="nucleotide sequence ID" value="NZ_JBHFNT010000085.1"/>
</dbReference>
<accession>A0ABV4WJW4</accession>
<dbReference type="Proteomes" id="UP001576780">
    <property type="component" value="Unassembled WGS sequence"/>
</dbReference>
<sequence length="25" mass="2982">MDRFHVMKLVNKALNKIRLNLELKG</sequence>
<evidence type="ECO:0000259" key="1">
    <source>
        <dbReference type="Pfam" id="PF01610"/>
    </source>
</evidence>
<comment type="caution">
    <text evidence="2">The sequence shown here is derived from an EMBL/GenBank/DDBJ whole genome shotgun (WGS) entry which is preliminary data.</text>
</comment>
<proteinExistence type="predicted"/>
<feature type="domain" description="Transposase IS204/IS1001/IS1096/IS1165 DDE" evidence="1">
    <location>
        <begin position="1"/>
        <end position="20"/>
    </location>
</feature>
<evidence type="ECO:0000313" key="2">
    <source>
        <dbReference type="EMBL" id="MFB2835051.1"/>
    </source>
</evidence>
<dbReference type="InterPro" id="IPR002560">
    <property type="entry name" value="Transposase_DDE"/>
</dbReference>
<dbReference type="Pfam" id="PF01610">
    <property type="entry name" value="DDE_Tnp_ISL3"/>
    <property type="match status" value="1"/>
</dbReference>
<dbReference type="EMBL" id="JBHFNT010000085">
    <property type="protein sequence ID" value="MFB2835051.1"/>
    <property type="molecule type" value="Genomic_DNA"/>
</dbReference>
<reference evidence="2 3" key="1">
    <citation type="submission" date="2024-09" db="EMBL/GenBank/DDBJ databases">
        <title>Floridaenema gen nov. (Aerosakkonemataceae, Aerosakkonematales ord. nov., Cyanobacteria) from benthic tropical and subtropical fresh waters, with the description of four new species.</title>
        <authorList>
            <person name="Moretto J.A."/>
            <person name="Berthold D.E."/>
            <person name="Lefler F.W."/>
            <person name="Huang I.-S."/>
            <person name="Laughinghouse H. IV."/>
        </authorList>
    </citation>
    <scope>NUCLEOTIDE SEQUENCE [LARGE SCALE GENOMIC DNA]</scope>
    <source>
        <strain evidence="2 3">BLCC-F167</strain>
    </source>
</reference>
<protein>
    <submittedName>
        <fullName evidence="2">Transposase</fullName>
    </submittedName>
</protein>